<dbReference type="HOGENOM" id="CLU_2015030_0_0_1"/>
<evidence type="ECO:0000313" key="5">
    <source>
        <dbReference type="EMBL" id="EXJ53692.1"/>
    </source>
</evidence>
<feature type="domain" description="Disintegrin" evidence="4">
    <location>
        <begin position="5"/>
        <end position="94"/>
    </location>
</feature>
<dbReference type="InterPro" id="IPR001762">
    <property type="entry name" value="Disintegrin_dom"/>
</dbReference>
<dbReference type="GeneID" id="19197733"/>
<dbReference type="PANTHER" id="PTHR11905:SF159">
    <property type="entry name" value="ADAM METALLOPROTEASE"/>
    <property type="match status" value="1"/>
</dbReference>
<evidence type="ECO:0000256" key="2">
    <source>
        <dbReference type="ARBA" id="ARBA00056552"/>
    </source>
</evidence>
<dbReference type="PANTHER" id="PTHR11905">
    <property type="entry name" value="ADAM A DISINTEGRIN AND METALLOPROTEASE DOMAIN"/>
    <property type="match status" value="1"/>
</dbReference>
<keyword evidence="1" id="KW-1015">Disulfide bond</keyword>
<reference evidence="5 6" key="1">
    <citation type="submission" date="2013-03" db="EMBL/GenBank/DDBJ databases">
        <title>The Genome Sequence of Cladophialophora psammophila CBS 110553.</title>
        <authorList>
            <consortium name="The Broad Institute Genomics Platform"/>
            <person name="Cuomo C."/>
            <person name="de Hoog S."/>
            <person name="Gorbushina A."/>
            <person name="Walker B."/>
            <person name="Young S.K."/>
            <person name="Zeng Q."/>
            <person name="Gargeya S."/>
            <person name="Fitzgerald M."/>
            <person name="Haas B."/>
            <person name="Abouelleil A."/>
            <person name="Allen A.W."/>
            <person name="Alvarado L."/>
            <person name="Arachchi H.M."/>
            <person name="Berlin A.M."/>
            <person name="Chapman S.B."/>
            <person name="Gainer-Dewar J."/>
            <person name="Goldberg J."/>
            <person name="Griggs A."/>
            <person name="Gujja S."/>
            <person name="Hansen M."/>
            <person name="Howarth C."/>
            <person name="Imamovic A."/>
            <person name="Ireland A."/>
            <person name="Larimer J."/>
            <person name="McCowan C."/>
            <person name="Murphy C."/>
            <person name="Pearson M."/>
            <person name="Poon T.W."/>
            <person name="Priest M."/>
            <person name="Roberts A."/>
            <person name="Saif S."/>
            <person name="Shea T."/>
            <person name="Sisk P."/>
            <person name="Sykes S."/>
            <person name="Wortman J."/>
            <person name="Nusbaum C."/>
            <person name="Birren B."/>
        </authorList>
    </citation>
    <scope>NUCLEOTIDE SEQUENCE [LARGE SCALE GENOMIC DNA]</scope>
    <source>
        <strain evidence="5 6">CBS 110553</strain>
    </source>
</reference>
<protein>
    <recommendedName>
        <fullName evidence="3">Disintegrin and metalloproteinase domain-containing protein B</fullName>
    </recommendedName>
</protein>
<comment type="caution">
    <text evidence="5">The sequence shown here is derived from an EMBL/GenBank/DDBJ whole genome shotgun (WGS) entry which is preliminary data.</text>
</comment>
<evidence type="ECO:0000259" key="4">
    <source>
        <dbReference type="PROSITE" id="PS50214"/>
    </source>
</evidence>
<name>W9VDK2_9EURO</name>
<gene>
    <name evidence="5" type="ORF">A1O5_13047</name>
</gene>
<sequence length="123" mass="12359">MTINGKQCGNGIVEGEDCDFGVSESCAGNSCCNPTTCKFNSGAVCDPSNEACCTSTYQLASTGTVCRASTGQCDPADTCSGTNGTCPTDTTAPDGIDCGSGLECASSQCKILTGHKSYHAAQT</sequence>
<organism evidence="5 6">
    <name type="scientific">Cladophialophora psammophila CBS 110553</name>
    <dbReference type="NCBI Taxonomy" id="1182543"/>
    <lineage>
        <taxon>Eukaryota</taxon>
        <taxon>Fungi</taxon>
        <taxon>Dikarya</taxon>
        <taxon>Ascomycota</taxon>
        <taxon>Pezizomycotina</taxon>
        <taxon>Eurotiomycetes</taxon>
        <taxon>Chaetothyriomycetidae</taxon>
        <taxon>Chaetothyriales</taxon>
        <taxon>Herpotrichiellaceae</taxon>
        <taxon>Cladophialophora</taxon>
    </lineage>
</organism>
<accession>W9VDK2</accession>
<dbReference type="SMART" id="SM00050">
    <property type="entry name" value="DISIN"/>
    <property type="match status" value="1"/>
</dbReference>
<dbReference type="PROSITE" id="PS50214">
    <property type="entry name" value="DISINTEGRIN_2"/>
    <property type="match status" value="1"/>
</dbReference>
<dbReference type="eggNOG" id="KOG3607">
    <property type="taxonomic scope" value="Eukaryota"/>
</dbReference>
<dbReference type="Pfam" id="PF00200">
    <property type="entry name" value="Disintegrin"/>
    <property type="match status" value="1"/>
</dbReference>
<evidence type="ECO:0000256" key="1">
    <source>
        <dbReference type="ARBA" id="ARBA00023157"/>
    </source>
</evidence>
<dbReference type="RefSeq" id="XP_007751806.1">
    <property type="nucleotide sequence ID" value="XM_007753616.1"/>
</dbReference>
<dbReference type="EMBL" id="AMGX01000041">
    <property type="protein sequence ID" value="EXJ53692.1"/>
    <property type="molecule type" value="Genomic_DNA"/>
</dbReference>
<dbReference type="Proteomes" id="UP000019471">
    <property type="component" value="Unassembled WGS sequence"/>
</dbReference>
<dbReference type="Gene3D" id="4.10.70.10">
    <property type="entry name" value="Disintegrin domain"/>
    <property type="match status" value="1"/>
</dbReference>
<dbReference type="SUPFAM" id="SSF57552">
    <property type="entry name" value="Blood coagulation inhibitor (disintegrin)"/>
    <property type="match status" value="1"/>
</dbReference>
<proteinExistence type="predicted"/>
<dbReference type="STRING" id="1182543.W9VDK2"/>
<evidence type="ECO:0000256" key="3">
    <source>
        <dbReference type="ARBA" id="ARBA00074021"/>
    </source>
</evidence>
<dbReference type="AlphaFoldDB" id="W9VDK2"/>
<comment type="function">
    <text evidence="2">Probable zinc protease.</text>
</comment>
<evidence type="ECO:0000313" key="6">
    <source>
        <dbReference type="Proteomes" id="UP000019471"/>
    </source>
</evidence>
<dbReference type="InterPro" id="IPR036436">
    <property type="entry name" value="Disintegrin_dom_sf"/>
</dbReference>
<keyword evidence="6" id="KW-1185">Reference proteome</keyword>
<dbReference type="OrthoDB" id="5951731at2759"/>
<dbReference type="FunFam" id="4.10.70.10:FF:000003">
    <property type="entry name" value="Disintegrin and metalloproteinase domain-containing protein 17"/>
    <property type="match status" value="1"/>
</dbReference>